<proteinExistence type="predicted"/>
<keyword evidence="2" id="KW-0378">Hydrolase</keyword>
<evidence type="ECO:0000313" key="3">
    <source>
        <dbReference type="Proteomes" id="UP000251800"/>
    </source>
</evidence>
<dbReference type="GO" id="GO:0016020">
    <property type="term" value="C:membrane"/>
    <property type="evidence" value="ECO:0007669"/>
    <property type="project" value="TreeGrafter"/>
</dbReference>
<organism evidence="2 3">
    <name type="scientific">Abyssibacter profundi</name>
    <dbReference type="NCBI Taxonomy" id="2182787"/>
    <lineage>
        <taxon>Bacteria</taxon>
        <taxon>Pseudomonadati</taxon>
        <taxon>Pseudomonadota</taxon>
        <taxon>Gammaproteobacteria</taxon>
        <taxon>Chromatiales</taxon>
        <taxon>Oceanococcaceae</taxon>
        <taxon>Abyssibacter</taxon>
    </lineage>
</organism>
<protein>
    <submittedName>
        <fullName evidence="2">Alpha/beta hydrolase</fullName>
    </submittedName>
</protein>
<dbReference type="InterPro" id="IPR029058">
    <property type="entry name" value="AB_hydrolase_fold"/>
</dbReference>
<dbReference type="RefSeq" id="WP_109720266.1">
    <property type="nucleotide sequence ID" value="NZ_QEQK01000007.1"/>
</dbReference>
<comment type="caution">
    <text evidence="2">The sequence shown here is derived from an EMBL/GenBank/DDBJ whole genome shotgun (WGS) entry which is preliminary data.</text>
</comment>
<dbReference type="InterPro" id="IPR000073">
    <property type="entry name" value="AB_hydrolase_1"/>
</dbReference>
<dbReference type="InterPro" id="IPR050266">
    <property type="entry name" value="AB_hydrolase_sf"/>
</dbReference>
<dbReference type="SUPFAM" id="SSF53474">
    <property type="entry name" value="alpha/beta-Hydrolases"/>
    <property type="match status" value="1"/>
</dbReference>
<reference evidence="2 3" key="1">
    <citation type="submission" date="2018-05" db="EMBL/GenBank/DDBJ databases">
        <title>Abyssibacter profundi OUC007T gen. nov., sp. nov, a marine bacterium isolated from seawater of the Mariana Trench.</title>
        <authorList>
            <person name="Zhou S."/>
        </authorList>
    </citation>
    <scope>NUCLEOTIDE SEQUENCE [LARGE SCALE GENOMIC DNA]</scope>
    <source>
        <strain evidence="2 3">OUC007</strain>
    </source>
</reference>
<sequence length="315" mass="34931">MSKFLIAVAIVIGVLGIGTYAYIETHPQEALALAMSAERERSMLTEQSVQVGEDRWPYLEGGSGDVVLLLHGFGGDKDNWTRFAGHLTPDHRVIAPDLPGFGDNARHEDQAYDIASQRERLAAFVQAMGLERFHLAGNSMGGNLAAAYAHAYPEQLLSLGLFNAAGVESPVPSDLAREYEATGKVSLIPRTREEYDHLMDMVFVDKPYVPPFAVDALAERAIENANFRQKVFVEYRQNMLRLEPLLPEIQTPALVLWGDTDRLIHVSAARVMHDLLPNSELVVMENMGHVPMIEDPRATVELYGPFIDRHTPAGM</sequence>
<keyword evidence="3" id="KW-1185">Reference proteome</keyword>
<dbReference type="EMBL" id="QEQK01000007">
    <property type="protein sequence ID" value="PWN56050.1"/>
    <property type="molecule type" value="Genomic_DNA"/>
</dbReference>
<dbReference type="AlphaFoldDB" id="A0A363UKV3"/>
<dbReference type="GO" id="GO:0047372">
    <property type="term" value="F:monoacylglycerol lipase activity"/>
    <property type="evidence" value="ECO:0007669"/>
    <property type="project" value="TreeGrafter"/>
</dbReference>
<dbReference type="PANTHER" id="PTHR43798">
    <property type="entry name" value="MONOACYLGLYCEROL LIPASE"/>
    <property type="match status" value="1"/>
</dbReference>
<dbReference type="Pfam" id="PF00561">
    <property type="entry name" value="Abhydrolase_1"/>
    <property type="match status" value="1"/>
</dbReference>
<dbReference type="GO" id="GO:0046464">
    <property type="term" value="P:acylglycerol catabolic process"/>
    <property type="evidence" value="ECO:0007669"/>
    <property type="project" value="TreeGrafter"/>
</dbReference>
<feature type="domain" description="AB hydrolase-1" evidence="1">
    <location>
        <begin position="66"/>
        <end position="296"/>
    </location>
</feature>
<evidence type="ECO:0000313" key="2">
    <source>
        <dbReference type="EMBL" id="PWN56050.1"/>
    </source>
</evidence>
<dbReference type="Proteomes" id="UP000251800">
    <property type="component" value="Unassembled WGS sequence"/>
</dbReference>
<accession>A0A363UKV3</accession>
<dbReference type="PANTHER" id="PTHR43798:SF5">
    <property type="entry name" value="MONOACYLGLYCEROL LIPASE ABHD6"/>
    <property type="match status" value="1"/>
</dbReference>
<name>A0A363UKV3_9GAMM</name>
<gene>
    <name evidence="2" type="ORF">DEH80_09570</name>
</gene>
<evidence type="ECO:0000259" key="1">
    <source>
        <dbReference type="Pfam" id="PF00561"/>
    </source>
</evidence>
<dbReference type="PRINTS" id="PR00111">
    <property type="entry name" value="ABHYDROLASE"/>
</dbReference>
<dbReference type="OrthoDB" id="2086224at2"/>
<dbReference type="Gene3D" id="3.40.50.1820">
    <property type="entry name" value="alpha/beta hydrolase"/>
    <property type="match status" value="1"/>
</dbReference>